<feature type="signal peptide" evidence="1">
    <location>
        <begin position="1"/>
        <end position="25"/>
    </location>
</feature>
<accession>A0A6L2MLP3</accession>
<dbReference type="Pfam" id="PF00078">
    <property type="entry name" value="RVT_1"/>
    <property type="match status" value="1"/>
</dbReference>
<keyword evidence="1" id="KW-0732">Signal</keyword>
<dbReference type="GO" id="GO:0016787">
    <property type="term" value="F:hydrolase activity"/>
    <property type="evidence" value="ECO:0007669"/>
    <property type="project" value="UniProtKB-KW"/>
</dbReference>
<sequence>MQDGGGGCASVSVVAIVVVLYVGEARDGEWDEGSGRSEPFLATARAMIDVFNKKMTLRVGNEEVIFDVDHSIKRPPTKDNECYGFVFLDTTIHLKTQELLEDDQLDSFLVNNLEESIDLPDSENYGKLNDIVESWTPIRCTEEVVTSYSPDQAQNQHLYTASANEIDKKRPVQKDLPSHLEFFQIPIASEDQEKTTFTCPYGTFSYRRVLFGLCNALATFQRCMTAIFHDMVEDFMELFMDDFSVFVYTDHSALKYLFRKQDSKPRLIRWVLLLQGFNIEIKITKGVENLPVDHLSRLENLNMVELAEDEIADKFPNEHLMIVKSKLNDNEPCIFKDAKDYVMKCDASQKSGNILSHNAMPQNNIQACEVFDVWGLDFMGPFPDSKEIKDKAYWALKQCNMNLTAAAKNHFMKLNELMELQDGAYENTRIYKDRTKRCYDSRLRGDKKFING</sequence>
<dbReference type="Gene3D" id="3.10.10.10">
    <property type="entry name" value="HIV Type 1 Reverse Transcriptase, subunit A, domain 1"/>
    <property type="match status" value="1"/>
</dbReference>
<dbReference type="SUPFAM" id="SSF56672">
    <property type="entry name" value="DNA/RNA polymerases"/>
    <property type="match status" value="1"/>
</dbReference>
<evidence type="ECO:0000259" key="2">
    <source>
        <dbReference type="Pfam" id="PF00078"/>
    </source>
</evidence>
<feature type="chain" id="PRO_5026917225" description="Reverse transcriptase domain-containing protein" evidence="1">
    <location>
        <begin position="26"/>
        <end position="452"/>
    </location>
</feature>
<dbReference type="GO" id="GO:0003964">
    <property type="term" value="F:RNA-directed DNA polymerase activity"/>
    <property type="evidence" value="ECO:0007669"/>
    <property type="project" value="UniProtKB-KW"/>
</dbReference>
<dbReference type="InterPro" id="IPR000477">
    <property type="entry name" value="RT_dom"/>
</dbReference>
<protein>
    <recommendedName>
        <fullName evidence="2">Reverse transcriptase domain-containing protein</fullName>
    </recommendedName>
</protein>
<organism evidence="3">
    <name type="scientific">Tanacetum cinerariifolium</name>
    <name type="common">Dalmatian daisy</name>
    <name type="synonym">Chrysanthemum cinerariifolium</name>
    <dbReference type="NCBI Taxonomy" id="118510"/>
    <lineage>
        <taxon>Eukaryota</taxon>
        <taxon>Viridiplantae</taxon>
        <taxon>Streptophyta</taxon>
        <taxon>Embryophyta</taxon>
        <taxon>Tracheophyta</taxon>
        <taxon>Spermatophyta</taxon>
        <taxon>Magnoliopsida</taxon>
        <taxon>eudicotyledons</taxon>
        <taxon>Gunneridae</taxon>
        <taxon>Pentapetalae</taxon>
        <taxon>asterids</taxon>
        <taxon>campanulids</taxon>
        <taxon>Asterales</taxon>
        <taxon>Asteraceae</taxon>
        <taxon>Asteroideae</taxon>
        <taxon>Anthemideae</taxon>
        <taxon>Anthemidinae</taxon>
        <taxon>Tanacetum</taxon>
    </lineage>
</organism>
<proteinExistence type="predicted"/>
<evidence type="ECO:0000313" key="3">
    <source>
        <dbReference type="EMBL" id="GEU74207.1"/>
    </source>
</evidence>
<name>A0A6L2MLP3_TANCI</name>
<reference evidence="3" key="1">
    <citation type="journal article" date="2019" name="Sci. Rep.">
        <title>Draft genome of Tanacetum cinerariifolium, the natural source of mosquito coil.</title>
        <authorList>
            <person name="Yamashiro T."/>
            <person name="Shiraishi A."/>
            <person name="Satake H."/>
            <person name="Nakayama K."/>
        </authorList>
    </citation>
    <scope>NUCLEOTIDE SEQUENCE</scope>
</reference>
<dbReference type="EMBL" id="BKCJ010006842">
    <property type="protein sequence ID" value="GEU74207.1"/>
    <property type="molecule type" value="Genomic_DNA"/>
</dbReference>
<comment type="caution">
    <text evidence="3">The sequence shown here is derived from an EMBL/GenBank/DDBJ whole genome shotgun (WGS) entry which is preliminary data.</text>
</comment>
<feature type="domain" description="Reverse transcriptase" evidence="2">
    <location>
        <begin position="182"/>
        <end position="252"/>
    </location>
</feature>
<dbReference type="GO" id="GO:0004519">
    <property type="term" value="F:endonuclease activity"/>
    <property type="evidence" value="ECO:0007669"/>
    <property type="project" value="UniProtKB-KW"/>
</dbReference>
<dbReference type="PANTHER" id="PTHR24559:SF444">
    <property type="entry name" value="REVERSE TRANSCRIPTASE DOMAIN-CONTAINING PROTEIN"/>
    <property type="match status" value="1"/>
</dbReference>
<dbReference type="PANTHER" id="PTHR24559">
    <property type="entry name" value="TRANSPOSON TY3-I GAG-POL POLYPROTEIN"/>
    <property type="match status" value="1"/>
</dbReference>
<dbReference type="AlphaFoldDB" id="A0A6L2MLP3"/>
<dbReference type="CDD" id="cd01647">
    <property type="entry name" value="RT_LTR"/>
    <property type="match status" value="1"/>
</dbReference>
<dbReference type="InterPro" id="IPR043128">
    <property type="entry name" value="Rev_trsase/Diguanyl_cyclase"/>
</dbReference>
<dbReference type="InterPro" id="IPR053134">
    <property type="entry name" value="RNA-dir_DNA_polymerase"/>
</dbReference>
<dbReference type="InterPro" id="IPR043502">
    <property type="entry name" value="DNA/RNA_pol_sf"/>
</dbReference>
<gene>
    <name evidence="3" type="ORF">Tci_046185</name>
</gene>
<dbReference type="Gene3D" id="3.30.70.270">
    <property type="match status" value="1"/>
</dbReference>
<evidence type="ECO:0000256" key="1">
    <source>
        <dbReference type="SAM" id="SignalP"/>
    </source>
</evidence>